<evidence type="ECO:0000256" key="3">
    <source>
        <dbReference type="ARBA" id="ARBA00022452"/>
    </source>
</evidence>
<keyword evidence="2 8" id="KW-0813">Transport</keyword>
<evidence type="ECO:0000313" key="12">
    <source>
        <dbReference type="EMBL" id="SFI16792.1"/>
    </source>
</evidence>
<evidence type="ECO:0000256" key="9">
    <source>
        <dbReference type="RuleBase" id="RU003357"/>
    </source>
</evidence>
<gene>
    <name evidence="12" type="ORF">SAMN05444682_102576</name>
</gene>
<keyword evidence="7 8" id="KW-0998">Cell outer membrane</keyword>
<dbReference type="RefSeq" id="WP_090625732.1">
    <property type="nucleotide sequence ID" value="NZ_FOQO01000002.1"/>
</dbReference>
<dbReference type="InterPro" id="IPR036942">
    <property type="entry name" value="Beta-barrel_TonB_sf"/>
</dbReference>
<keyword evidence="6 8" id="KW-0472">Membrane</keyword>
<sequence>MDKISHGQFIRIMKLTWIFISIFSLGGYANTSGQTVDLDVKNSSVKTVFSEIRKQTGYRFIYEESLLRSGLKITLTAKGALKEVLDKMTEKYPLEYYMHEGTIVVKEKVGVPVAVNPGPNPRAQVQDRITGNVYDQTGTALAGVSVKVAGKPTEAATDEKGRFRIAAVVGDSLVFSYLGYETATVLADRLSVNVTMRQAEAADLDEVVVVGYGTVRRSDLTGSIASVSAEKLTQVNAVSTIAQGLQGHAAGVQVTQASGQPGEFMRIKIRGTNSLGASNDPLYVIDGMPVDGLTSQLNPNDVESVSVLKDASSTAIYGSRGANGVIMITTKKGKAGEPSISYSGYAGAQDLRKKVELINAAEFAQLQNEVATNDGTSLPWTPQEIDALGEGTDWQDLVYRTAMVQSHDLSLSGGNEKTRYFSSFGYFNQDGIIRNSSFDRYSFRVNLDQKISEKLQFNTNLSVQQSNFERAQYQSADGSGGIPFTTMVMPPTQGVYNADGVYTRFTGVPWGETNPVGLSENWHNPSKNLRLLGNVNLSYQIMDGLKLNVSAGLDHSSDKSEIYYPGNITLGQGTDADGQPVFGRASRNYGTSFSFLNENTLEYAREIGSHNLNVVVGLTYQDSRSDELKSGSGLGFLSDIFGANNIQAAVTKAQPSSSFGDNKLVSYLGRANYHYNNKYYVTLTARYDGSSRFGANNKFAFFPSGALAWAVSEEDFLKDSEAISNLKLRTSFGFSGNQAIANYQTLANLTSVDIALNNTQHTGFSLSALENRDLKWETTRQLDLGLDLGLLNGKLNITADWYDKRTTDLLLGINLPGSSGFSRVLQNVGAVRNRGVEFQVSLQQSLGNVTWNPILTVSHNRTKVLDLGVDAHNNPISFMEIGTGGNWFPTIVGQSMMQLYGYTVEGIYQTDAEAVENGEPTKKAGDYRFKNWDGEGVVNDQEDRTVLSNFEPKFTFGFNNHFTYKRLDFSFLIVGSYGNDIANEFRKYNITMNGNWTPTREAFEQRWQGSGNVIDKPSAGSGSAVRDYANSLWLEDGSYLRLRDVTLGYSFAPQVFRREKASSIRVYVSLQNYLTFTNYSGYDPEVSWASASIVGWDRGNYPSTKSITAGLNITF</sequence>
<reference evidence="12 13" key="1">
    <citation type="submission" date="2016-10" db="EMBL/GenBank/DDBJ databases">
        <authorList>
            <person name="de Groot N.N."/>
        </authorList>
    </citation>
    <scope>NUCLEOTIDE SEQUENCE [LARGE SCALE GENOMIC DNA]</scope>
    <source>
        <strain evidence="12 13">RK1</strain>
    </source>
</reference>
<dbReference type="Gene3D" id="2.170.130.10">
    <property type="entry name" value="TonB-dependent receptor, plug domain"/>
    <property type="match status" value="1"/>
</dbReference>
<evidence type="ECO:0000259" key="10">
    <source>
        <dbReference type="Pfam" id="PF00593"/>
    </source>
</evidence>
<dbReference type="Gene3D" id="2.60.40.1120">
    <property type="entry name" value="Carboxypeptidase-like, regulatory domain"/>
    <property type="match status" value="1"/>
</dbReference>
<comment type="similarity">
    <text evidence="8 9">Belongs to the TonB-dependent receptor family.</text>
</comment>
<dbReference type="SUPFAM" id="SSF49464">
    <property type="entry name" value="Carboxypeptidase regulatory domain-like"/>
    <property type="match status" value="1"/>
</dbReference>
<dbReference type="InterPro" id="IPR000531">
    <property type="entry name" value="Beta-barrel_TonB"/>
</dbReference>
<name>A0A1I3G0G6_9SPHI</name>
<dbReference type="STRING" id="1477437.SAMN05444682_102576"/>
<evidence type="ECO:0000256" key="2">
    <source>
        <dbReference type="ARBA" id="ARBA00022448"/>
    </source>
</evidence>
<dbReference type="NCBIfam" id="TIGR04056">
    <property type="entry name" value="OMP_RagA_SusC"/>
    <property type="match status" value="1"/>
</dbReference>
<dbReference type="Pfam" id="PF07715">
    <property type="entry name" value="Plug"/>
    <property type="match status" value="1"/>
</dbReference>
<evidence type="ECO:0000256" key="8">
    <source>
        <dbReference type="PROSITE-ProRule" id="PRU01360"/>
    </source>
</evidence>
<dbReference type="Pfam" id="PF13715">
    <property type="entry name" value="CarbopepD_reg_2"/>
    <property type="match status" value="1"/>
</dbReference>
<dbReference type="Gene3D" id="2.40.170.20">
    <property type="entry name" value="TonB-dependent receptor, beta-barrel domain"/>
    <property type="match status" value="1"/>
</dbReference>
<evidence type="ECO:0000256" key="6">
    <source>
        <dbReference type="ARBA" id="ARBA00023136"/>
    </source>
</evidence>
<protein>
    <submittedName>
        <fullName evidence="12">TonB-linked outer membrane protein, SusC/RagA family</fullName>
    </submittedName>
</protein>
<dbReference type="OrthoDB" id="9768177at2"/>
<dbReference type="InterPro" id="IPR008969">
    <property type="entry name" value="CarboxyPept-like_regulatory"/>
</dbReference>
<evidence type="ECO:0000256" key="7">
    <source>
        <dbReference type="ARBA" id="ARBA00023237"/>
    </source>
</evidence>
<dbReference type="GO" id="GO:0009279">
    <property type="term" value="C:cell outer membrane"/>
    <property type="evidence" value="ECO:0007669"/>
    <property type="project" value="UniProtKB-SubCell"/>
</dbReference>
<evidence type="ECO:0000259" key="11">
    <source>
        <dbReference type="Pfam" id="PF07715"/>
    </source>
</evidence>
<dbReference type="AlphaFoldDB" id="A0A1I3G0G6"/>
<dbReference type="EMBL" id="FOQO01000002">
    <property type="protein sequence ID" value="SFI16792.1"/>
    <property type="molecule type" value="Genomic_DNA"/>
</dbReference>
<dbReference type="InterPro" id="IPR039426">
    <property type="entry name" value="TonB-dep_rcpt-like"/>
</dbReference>
<proteinExistence type="inferred from homology"/>
<dbReference type="InterPro" id="IPR037066">
    <property type="entry name" value="Plug_dom_sf"/>
</dbReference>
<dbReference type="Proteomes" id="UP000198670">
    <property type="component" value="Unassembled WGS sequence"/>
</dbReference>
<organism evidence="12 13">
    <name type="scientific">Parapedobacter indicus</name>
    <dbReference type="NCBI Taxonomy" id="1477437"/>
    <lineage>
        <taxon>Bacteria</taxon>
        <taxon>Pseudomonadati</taxon>
        <taxon>Bacteroidota</taxon>
        <taxon>Sphingobacteriia</taxon>
        <taxon>Sphingobacteriales</taxon>
        <taxon>Sphingobacteriaceae</taxon>
        <taxon>Parapedobacter</taxon>
    </lineage>
</organism>
<dbReference type="NCBIfam" id="TIGR04057">
    <property type="entry name" value="SusC_RagA_signa"/>
    <property type="match status" value="1"/>
</dbReference>
<accession>A0A1I3G0G6</accession>
<feature type="domain" description="TonB-dependent receptor plug" evidence="11">
    <location>
        <begin position="218"/>
        <end position="325"/>
    </location>
</feature>
<comment type="subcellular location">
    <subcellularLocation>
        <location evidence="1 8">Cell outer membrane</location>
        <topology evidence="1 8">Multi-pass membrane protein</topology>
    </subcellularLocation>
</comment>
<evidence type="ECO:0000256" key="4">
    <source>
        <dbReference type="ARBA" id="ARBA00022692"/>
    </source>
</evidence>
<keyword evidence="13" id="KW-1185">Reference proteome</keyword>
<dbReference type="SUPFAM" id="SSF56935">
    <property type="entry name" value="Porins"/>
    <property type="match status" value="1"/>
</dbReference>
<evidence type="ECO:0000313" key="13">
    <source>
        <dbReference type="Proteomes" id="UP000198670"/>
    </source>
</evidence>
<dbReference type="Pfam" id="PF00593">
    <property type="entry name" value="TonB_dep_Rec_b-barrel"/>
    <property type="match status" value="1"/>
</dbReference>
<dbReference type="InterPro" id="IPR012910">
    <property type="entry name" value="Plug_dom"/>
</dbReference>
<dbReference type="InterPro" id="IPR023996">
    <property type="entry name" value="TonB-dep_OMP_SusC/RagA"/>
</dbReference>
<keyword evidence="3 8" id="KW-1134">Transmembrane beta strand</keyword>
<dbReference type="InterPro" id="IPR023997">
    <property type="entry name" value="TonB-dep_OMP_SusC/RagA_CS"/>
</dbReference>
<keyword evidence="4 8" id="KW-0812">Transmembrane</keyword>
<keyword evidence="5 9" id="KW-0798">TonB box</keyword>
<dbReference type="PROSITE" id="PS52016">
    <property type="entry name" value="TONB_DEPENDENT_REC_3"/>
    <property type="match status" value="1"/>
</dbReference>
<feature type="domain" description="TonB-dependent receptor-like beta-barrel" evidence="10">
    <location>
        <begin position="504"/>
        <end position="1072"/>
    </location>
</feature>
<evidence type="ECO:0000256" key="5">
    <source>
        <dbReference type="ARBA" id="ARBA00023077"/>
    </source>
</evidence>
<evidence type="ECO:0000256" key="1">
    <source>
        <dbReference type="ARBA" id="ARBA00004571"/>
    </source>
</evidence>
<dbReference type="FunFam" id="2.170.130.10:FF:000008">
    <property type="entry name" value="SusC/RagA family TonB-linked outer membrane protein"/>
    <property type="match status" value="1"/>
</dbReference>